<evidence type="ECO:0000259" key="3">
    <source>
        <dbReference type="SMART" id="SM01027"/>
    </source>
</evidence>
<dbReference type="Pfam" id="PF10996">
    <property type="entry name" value="Beta-Casp"/>
    <property type="match status" value="1"/>
</dbReference>
<keyword evidence="5" id="KW-1185">Reference proteome</keyword>
<dbReference type="SMART" id="SM00849">
    <property type="entry name" value="Lactamase_B"/>
    <property type="match status" value="1"/>
</dbReference>
<dbReference type="Proteomes" id="UP000688137">
    <property type="component" value="Unassembled WGS sequence"/>
</dbReference>
<evidence type="ECO:0000313" key="5">
    <source>
        <dbReference type="Proteomes" id="UP000688137"/>
    </source>
</evidence>
<name>A0A8S1P1X7_PARPR</name>
<dbReference type="GO" id="GO:0004534">
    <property type="term" value="F:5'-3' RNA exonuclease activity"/>
    <property type="evidence" value="ECO:0007669"/>
    <property type="project" value="TreeGrafter"/>
</dbReference>
<dbReference type="Pfam" id="PF16661">
    <property type="entry name" value="Lactamase_B_6"/>
    <property type="match status" value="1"/>
</dbReference>
<dbReference type="EMBL" id="CAJJDM010000105">
    <property type="protein sequence ID" value="CAD8096965.1"/>
    <property type="molecule type" value="Genomic_DNA"/>
</dbReference>
<dbReference type="GO" id="GO:0003723">
    <property type="term" value="F:RNA binding"/>
    <property type="evidence" value="ECO:0007669"/>
    <property type="project" value="TreeGrafter"/>
</dbReference>
<dbReference type="GO" id="GO:0004521">
    <property type="term" value="F:RNA endonuclease activity"/>
    <property type="evidence" value="ECO:0007669"/>
    <property type="project" value="TreeGrafter"/>
</dbReference>
<dbReference type="InterPro" id="IPR001279">
    <property type="entry name" value="Metallo-B-lactamas"/>
</dbReference>
<comment type="caution">
    <text evidence="4">The sequence shown here is derived from an EMBL/GenBank/DDBJ whole genome shotgun (WGS) entry which is preliminary data.</text>
</comment>
<evidence type="ECO:0000259" key="2">
    <source>
        <dbReference type="SMART" id="SM00849"/>
    </source>
</evidence>
<organism evidence="4 5">
    <name type="scientific">Paramecium primaurelia</name>
    <dbReference type="NCBI Taxonomy" id="5886"/>
    <lineage>
        <taxon>Eukaryota</taxon>
        <taxon>Sar</taxon>
        <taxon>Alveolata</taxon>
        <taxon>Ciliophora</taxon>
        <taxon>Intramacronucleata</taxon>
        <taxon>Oligohymenophorea</taxon>
        <taxon>Peniculida</taxon>
        <taxon>Parameciidae</taxon>
        <taxon>Paramecium</taxon>
    </lineage>
</organism>
<evidence type="ECO:0000256" key="1">
    <source>
        <dbReference type="ARBA" id="ARBA00022801"/>
    </source>
</evidence>
<dbReference type="GO" id="GO:0006398">
    <property type="term" value="P:mRNA 3'-end processing by stem-loop binding and cleavage"/>
    <property type="evidence" value="ECO:0007669"/>
    <property type="project" value="TreeGrafter"/>
</dbReference>
<protein>
    <recommendedName>
        <fullName evidence="6">Cleavage and polyadenylation specificity factor</fullName>
    </recommendedName>
</protein>
<evidence type="ECO:0008006" key="6">
    <source>
        <dbReference type="Google" id="ProtNLM"/>
    </source>
</evidence>
<keyword evidence="1" id="KW-0378">Hydrolase</keyword>
<accession>A0A8S1P1X7</accession>
<dbReference type="InterPro" id="IPR022712">
    <property type="entry name" value="Beta_Casp"/>
</dbReference>
<dbReference type="AlphaFoldDB" id="A0A8S1P1X7"/>
<sequence length="690" mass="79310">MNSDNSKLIITPLGAGNEVGRSCILLQFQEKQIMFDCGIHMNKENKGVMALPYFNKIDKIEDIDLILITHFHLDHCGALPYFLKNYKFRGKIYMTTPTKEIYGLVLKDSIKVKSEDFSQDLINEQSIEQSLKNIDCIDYDQEIHYQGIKLKCYNAGHVLGAAMFMVEIDGVRVLYTGDYSTEKERHLRPAQLPLEKIHVLIVESTYGDTQHETRTKREENFLKEIVSTLNGGGNVLLPVFATGRCHELLIILDEYWSKNPQIQQFPIYSTCTLAIKCTHIFQKHYNKLGNKFQKGENLFKFNYINTKKHLQDILNNPKPKVVMASPGLLQSGHSKQIYEYWCKDEKNQVIITGPAVQGTIAHQLIHNPEPDIKIRPAQISFSAHADYLQTSSFIDSLRPQHVILVHGTQHKCRDLQKKIEINFKDIVEKVWAPENQKQVELCFQRSSVSQAGCKAIGELGNQIENFIITFQEKHNQHKIDEETVESMTDCTCCTNDLYFNGVLLNTEHGFMLVDETDKETLQQYGIEQNQIYNQMYIPLSCSLEQVFNYVQELNPEAQFHPDDSLIVVKDLEIRVPVSSVLLQFKWISSPKTDDLADSLAFFLSNVNQNKLDDEELLKDKQKGLIKVLQKTEFQTEIIDNKLNVKNKNSVIIQVDLNDLNLSVIPEETHENKNIIKRAQTIIESYLSSYI</sequence>
<dbReference type="SMART" id="SM01027">
    <property type="entry name" value="Beta-Casp"/>
    <property type="match status" value="1"/>
</dbReference>
<evidence type="ECO:0000313" key="4">
    <source>
        <dbReference type="EMBL" id="CAD8096965.1"/>
    </source>
</evidence>
<dbReference type="InterPro" id="IPR011108">
    <property type="entry name" value="RMMBL"/>
</dbReference>
<dbReference type="InterPro" id="IPR050698">
    <property type="entry name" value="MBL"/>
</dbReference>
<gene>
    <name evidence="4" type="ORF">PPRIM_AZ9-3.1.T1020191</name>
</gene>
<dbReference type="OMA" id="DNREVIC"/>
<dbReference type="Pfam" id="PF07521">
    <property type="entry name" value="RMMBL"/>
    <property type="match status" value="1"/>
</dbReference>
<dbReference type="PANTHER" id="PTHR11203">
    <property type="entry name" value="CLEAVAGE AND POLYADENYLATION SPECIFICITY FACTOR FAMILY MEMBER"/>
    <property type="match status" value="1"/>
</dbReference>
<proteinExistence type="predicted"/>
<reference evidence="4" key="1">
    <citation type="submission" date="2021-01" db="EMBL/GenBank/DDBJ databases">
        <authorList>
            <consortium name="Genoscope - CEA"/>
            <person name="William W."/>
        </authorList>
    </citation>
    <scope>NUCLEOTIDE SEQUENCE</scope>
</reference>
<dbReference type="GO" id="GO:0005847">
    <property type="term" value="C:mRNA cleavage and polyadenylation specificity factor complex"/>
    <property type="evidence" value="ECO:0007669"/>
    <property type="project" value="TreeGrafter"/>
</dbReference>
<feature type="domain" description="Beta-Casp" evidence="3">
    <location>
        <begin position="245"/>
        <end position="364"/>
    </location>
</feature>
<feature type="domain" description="Metallo-beta-lactamase" evidence="2">
    <location>
        <begin position="20"/>
        <end position="233"/>
    </location>
</feature>
<dbReference type="PANTHER" id="PTHR11203:SF11">
    <property type="entry name" value="CLEAVAGE AND POLYADENYLATION SPECIFICITY FACTOR SUBUNIT 3"/>
    <property type="match status" value="1"/>
</dbReference>